<dbReference type="Proteomes" id="UP001597511">
    <property type="component" value="Unassembled WGS sequence"/>
</dbReference>
<reference evidence="6" key="1">
    <citation type="journal article" date="2019" name="Int. J. Syst. Evol. Microbiol.">
        <title>The Global Catalogue of Microorganisms (GCM) 10K type strain sequencing project: providing services to taxonomists for standard genome sequencing and annotation.</title>
        <authorList>
            <consortium name="The Broad Institute Genomics Platform"/>
            <consortium name="The Broad Institute Genome Sequencing Center for Infectious Disease"/>
            <person name="Wu L."/>
            <person name="Ma J."/>
        </authorList>
    </citation>
    <scope>NUCLEOTIDE SEQUENCE [LARGE SCALE GENOMIC DNA]</scope>
    <source>
        <strain evidence="6">KCTC 23299</strain>
    </source>
</reference>
<dbReference type="PANTHER" id="PTHR37419:SF1">
    <property type="entry name" value="SERINE_THREONINE-PROTEIN KINASE TOXIN HIPA"/>
    <property type="match status" value="1"/>
</dbReference>
<gene>
    <name evidence="5" type="ORF">ACFS6H_13950</name>
</gene>
<dbReference type="InterPro" id="IPR012893">
    <property type="entry name" value="HipA-like_C"/>
</dbReference>
<dbReference type="EMBL" id="JBHUOZ010000003">
    <property type="protein sequence ID" value="MFD2920823.1"/>
    <property type="molecule type" value="Genomic_DNA"/>
</dbReference>
<dbReference type="RefSeq" id="WP_386099924.1">
    <property type="nucleotide sequence ID" value="NZ_JBHUOZ010000003.1"/>
</dbReference>
<proteinExistence type="inferred from homology"/>
<dbReference type="Pfam" id="PF07804">
    <property type="entry name" value="HipA_C"/>
    <property type="match status" value="1"/>
</dbReference>
<dbReference type="InterPro" id="IPR052028">
    <property type="entry name" value="HipA_Ser/Thr_kinase"/>
</dbReference>
<accession>A0ABW6A9G1</accession>
<dbReference type="Gene3D" id="1.10.1070.20">
    <property type="match status" value="1"/>
</dbReference>
<keyword evidence="3" id="KW-0418">Kinase</keyword>
<feature type="domain" description="HipA-like C-terminal" evidence="4">
    <location>
        <begin position="52"/>
        <end position="292"/>
    </location>
</feature>
<name>A0ABW6A9G1_9BACT</name>
<sequence length="414" mass="47203">MMCPGCYKINVEGYCTACRKEMFDGVKVSPILPFKAPALDTIANYQEKTKRLSISGVQLKYSLRLTGKVLELTDTGGQYIIKPIPPGSLLAMPEITPENEHLTMQLARQVFNIKTAANALIYFEDGTPAYITRRFDVKPDGAKYLQEDMAQLSGRSRQTVNQGEDFKYNGTYEEIGALIKQYVAAYTPTLERYFKLVLFNYLFSNGDAHLKNFSLIQTAMGDYTLTPAYDVMCTLLHVPTEADMALDLYNGDHQSTFYEKHGFFGRADFRTFADKLGLQPVRARRLITELLSKRNEVVALIEKSFLPRAIKKDYTQKYLERLARLGMTEQMISEVIDPEHPGVYTAAKQPVTLTFLDRSTKVGFFYRTPESEKLKLKNQYNFVEMRHAKAYKKKPGEELMTIVNGDELLEVAYM</sequence>
<evidence type="ECO:0000313" key="5">
    <source>
        <dbReference type="EMBL" id="MFD2920823.1"/>
    </source>
</evidence>
<evidence type="ECO:0000256" key="1">
    <source>
        <dbReference type="ARBA" id="ARBA00010164"/>
    </source>
</evidence>
<dbReference type="PANTHER" id="PTHR37419">
    <property type="entry name" value="SERINE/THREONINE-PROTEIN KINASE TOXIN HIPA"/>
    <property type="match status" value="1"/>
</dbReference>
<protein>
    <submittedName>
        <fullName evidence="5">HipA domain-containing protein</fullName>
    </submittedName>
</protein>
<keyword evidence="2" id="KW-0808">Transferase</keyword>
<evidence type="ECO:0000313" key="6">
    <source>
        <dbReference type="Proteomes" id="UP001597511"/>
    </source>
</evidence>
<organism evidence="5 6">
    <name type="scientific">Terrimonas rubra</name>
    <dbReference type="NCBI Taxonomy" id="1035890"/>
    <lineage>
        <taxon>Bacteria</taxon>
        <taxon>Pseudomonadati</taxon>
        <taxon>Bacteroidota</taxon>
        <taxon>Chitinophagia</taxon>
        <taxon>Chitinophagales</taxon>
        <taxon>Chitinophagaceae</taxon>
        <taxon>Terrimonas</taxon>
    </lineage>
</organism>
<evidence type="ECO:0000256" key="3">
    <source>
        <dbReference type="ARBA" id="ARBA00022777"/>
    </source>
</evidence>
<comment type="similarity">
    <text evidence="1">Belongs to the HipA Ser/Thr kinase family.</text>
</comment>
<comment type="caution">
    <text evidence="5">The sequence shown here is derived from an EMBL/GenBank/DDBJ whole genome shotgun (WGS) entry which is preliminary data.</text>
</comment>
<evidence type="ECO:0000259" key="4">
    <source>
        <dbReference type="Pfam" id="PF07804"/>
    </source>
</evidence>
<keyword evidence="6" id="KW-1185">Reference proteome</keyword>
<evidence type="ECO:0000256" key="2">
    <source>
        <dbReference type="ARBA" id="ARBA00022679"/>
    </source>
</evidence>